<comment type="caution">
    <text evidence="1">The sequence shown here is derived from an EMBL/GenBank/DDBJ whole genome shotgun (WGS) entry which is preliminary data.</text>
</comment>
<sequence>MNARKEYERLGDIEKPFSLTKQHERNQSQSEDIRRAVTYIGSAPSLTLEELAAGKPCPGCLWPLHDSERWESKGTMFFKTEERERYDAEEVRYKNLHGECRAGRWGVEGSLTNHCSRCCPSLPISPAVAAKLAGILSRRPAESELMRWRLRLYCGHVIEKKAHRTHLSVRAAFSGGVRCAECGLDPATIVDAEAIGIRRASQAEPAPRQDRRTKAELAARVVALEQQVEELMRKGTMQ</sequence>
<evidence type="ECO:0000313" key="2">
    <source>
        <dbReference type="Proteomes" id="UP001501222"/>
    </source>
</evidence>
<dbReference type="Proteomes" id="UP001501222">
    <property type="component" value="Unassembled WGS sequence"/>
</dbReference>
<dbReference type="EMBL" id="BAABAA010000022">
    <property type="protein sequence ID" value="GAA3598501.1"/>
    <property type="molecule type" value="Genomic_DNA"/>
</dbReference>
<keyword evidence="2" id="KW-1185">Reference proteome</keyword>
<evidence type="ECO:0000313" key="1">
    <source>
        <dbReference type="EMBL" id="GAA3598501.1"/>
    </source>
</evidence>
<gene>
    <name evidence="1" type="ORF">GCM10022235_82870</name>
</gene>
<reference evidence="2" key="1">
    <citation type="journal article" date="2019" name="Int. J. Syst. Evol. Microbiol.">
        <title>The Global Catalogue of Microorganisms (GCM) 10K type strain sequencing project: providing services to taxonomists for standard genome sequencing and annotation.</title>
        <authorList>
            <consortium name="The Broad Institute Genomics Platform"/>
            <consortium name="The Broad Institute Genome Sequencing Center for Infectious Disease"/>
            <person name="Wu L."/>
            <person name="Ma J."/>
        </authorList>
    </citation>
    <scope>NUCLEOTIDE SEQUENCE [LARGE SCALE GENOMIC DNA]</scope>
    <source>
        <strain evidence="2">JCM 16928</strain>
    </source>
</reference>
<dbReference type="RefSeq" id="WP_344850181.1">
    <property type="nucleotide sequence ID" value="NZ_BAABAA010000022.1"/>
</dbReference>
<organism evidence="1 2">
    <name type="scientific">Kribbella ginsengisoli</name>
    <dbReference type="NCBI Taxonomy" id="363865"/>
    <lineage>
        <taxon>Bacteria</taxon>
        <taxon>Bacillati</taxon>
        <taxon>Actinomycetota</taxon>
        <taxon>Actinomycetes</taxon>
        <taxon>Propionibacteriales</taxon>
        <taxon>Kribbellaceae</taxon>
        <taxon>Kribbella</taxon>
    </lineage>
</organism>
<protein>
    <submittedName>
        <fullName evidence="1">Uncharacterized protein</fullName>
    </submittedName>
</protein>
<name>A0ABP6Z4L2_9ACTN</name>
<accession>A0ABP6Z4L2</accession>
<proteinExistence type="predicted"/>